<sequence length="415" mass="46146">MNYILLKNCRELLTIKESSSDLIGLLHNTSLLIEEERIKKIGSTDELLKEIGNNNYTEIDCADKVVLPGYVDCHTHLIFGKSRVDEYVASLTMTKEEVAKVLPRVGLDSSIYSTRISSDGELIDSSLEKLNRMLKSGTTTIEIKSGYGIDKETELRLLRLINLLQEKTPQTIFSTYLGAHFYDVKMGKENYIDFMIKEVMPVIKEENLAQFSDIWCDDGYYTAADSYKLLKAGIDFGMIPTMHSECYSAIGGARVAAELKAANIGHLNYLKEEDMIPLKEAGVVGVIIPTTDFSVKHHKPFNPKPMIEKGLTLALATNLNPGNWVESMDISIALACRNHGLTEKEAIRAATLGGAKALRADKDFGSLEVGKYADIQIRKSDSYKNIAYKIGVNEVDYVIKKGKVVVNKKENSNGL</sequence>
<evidence type="ECO:0000313" key="11">
    <source>
        <dbReference type="Proteomes" id="UP000027473"/>
    </source>
</evidence>
<evidence type="ECO:0000259" key="9">
    <source>
        <dbReference type="Pfam" id="PF01979"/>
    </source>
</evidence>
<proteinExistence type="predicted"/>
<evidence type="ECO:0000256" key="6">
    <source>
        <dbReference type="ARBA" id="ARBA00022833"/>
    </source>
</evidence>
<dbReference type="Pfam" id="PF01979">
    <property type="entry name" value="Amidohydro_1"/>
    <property type="match status" value="1"/>
</dbReference>
<dbReference type="InterPro" id="IPR032466">
    <property type="entry name" value="Metal_Hydrolase"/>
</dbReference>
<dbReference type="SUPFAM" id="SSF51338">
    <property type="entry name" value="Composite domain of metallo-dependent hydrolases"/>
    <property type="match status" value="1"/>
</dbReference>
<dbReference type="AlphaFoldDB" id="A0AB73BWK7"/>
<accession>A0AB73BWK7</accession>
<dbReference type="InterPro" id="IPR011059">
    <property type="entry name" value="Metal-dep_hydrolase_composite"/>
</dbReference>
<keyword evidence="7" id="KW-0408">Iron</keyword>
<reference evidence="10 11" key="1">
    <citation type="submission" date="2014-01" db="EMBL/GenBank/DDBJ databases">
        <title>Comparative genomics of Fusobacterium necrophorum wild isolates.</title>
        <authorList>
            <person name="Kittichotirat W."/>
            <person name="Bumgarner R.E."/>
            <person name="Lawrence P."/>
        </authorList>
    </citation>
    <scope>NUCLEOTIDE SEQUENCE [LARGE SCALE GENOMIC DNA]</scope>
    <source>
        <strain evidence="10 11">BL</strain>
    </source>
</reference>
<evidence type="ECO:0000256" key="7">
    <source>
        <dbReference type="ARBA" id="ARBA00023004"/>
    </source>
</evidence>
<keyword evidence="5" id="KW-0369">Histidine metabolism</keyword>
<dbReference type="InterPro" id="IPR005920">
    <property type="entry name" value="HutI"/>
</dbReference>
<dbReference type="Proteomes" id="UP000027473">
    <property type="component" value="Unassembled WGS sequence"/>
</dbReference>
<evidence type="ECO:0000256" key="4">
    <source>
        <dbReference type="ARBA" id="ARBA00022801"/>
    </source>
</evidence>
<evidence type="ECO:0000256" key="3">
    <source>
        <dbReference type="ARBA" id="ARBA00022723"/>
    </source>
</evidence>
<dbReference type="RefSeq" id="WP_035901312.1">
    <property type="nucleotide sequence ID" value="NZ_JAAC01000101.1"/>
</dbReference>
<dbReference type="Gene3D" id="2.30.40.10">
    <property type="entry name" value="Urease, subunit C, domain 1"/>
    <property type="match status" value="1"/>
</dbReference>
<name>A0AB73BWK7_9FUSO</name>
<dbReference type="PANTHER" id="PTHR42752">
    <property type="entry name" value="IMIDAZOLONEPROPIONASE"/>
    <property type="match status" value="1"/>
</dbReference>
<evidence type="ECO:0000256" key="2">
    <source>
        <dbReference type="ARBA" id="ARBA00012864"/>
    </source>
</evidence>
<dbReference type="GO" id="GO:0005737">
    <property type="term" value="C:cytoplasm"/>
    <property type="evidence" value="ECO:0007669"/>
    <property type="project" value="UniProtKB-UniRule"/>
</dbReference>
<organism evidence="10 11">
    <name type="scientific">Fusobacterium necrophorum BL</name>
    <dbReference type="NCBI Taxonomy" id="1441732"/>
    <lineage>
        <taxon>Bacteria</taxon>
        <taxon>Fusobacteriati</taxon>
        <taxon>Fusobacteriota</taxon>
        <taxon>Fusobacteriia</taxon>
        <taxon>Fusobacteriales</taxon>
        <taxon>Fusobacteriaceae</taxon>
        <taxon>Fusobacterium</taxon>
    </lineage>
</organism>
<keyword evidence="4" id="KW-0378">Hydrolase</keyword>
<dbReference type="InterPro" id="IPR006680">
    <property type="entry name" value="Amidohydro-rel"/>
</dbReference>
<comment type="pathway">
    <text evidence="1">Amino-acid degradation.</text>
</comment>
<dbReference type="GO" id="GO:0046872">
    <property type="term" value="F:metal ion binding"/>
    <property type="evidence" value="ECO:0007669"/>
    <property type="project" value="UniProtKB-KW"/>
</dbReference>
<evidence type="ECO:0000256" key="1">
    <source>
        <dbReference type="ARBA" id="ARBA00005023"/>
    </source>
</evidence>
<dbReference type="EMBL" id="JAAC01000101">
    <property type="protein sequence ID" value="KDE63029.1"/>
    <property type="molecule type" value="Genomic_DNA"/>
</dbReference>
<protein>
    <recommendedName>
        <fullName evidence="2 8">Imidazolonepropionase</fullName>
        <ecNumber evidence="2 8">3.5.2.7</ecNumber>
    </recommendedName>
</protein>
<dbReference type="Gene3D" id="3.20.20.140">
    <property type="entry name" value="Metal-dependent hydrolases"/>
    <property type="match status" value="1"/>
</dbReference>
<dbReference type="NCBIfam" id="TIGR01224">
    <property type="entry name" value="hutI"/>
    <property type="match status" value="1"/>
</dbReference>
<keyword evidence="6" id="KW-0862">Zinc</keyword>
<dbReference type="SUPFAM" id="SSF51556">
    <property type="entry name" value="Metallo-dependent hydrolases"/>
    <property type="match status" value="1"/>
</dbReference>
<gene>
    <name evidence="10" type="ORF">FUSO3_06260</name>
</gene>
<evidence type="ECO:0000256" key="8">
    <source>
        <dbReference type="NCBIfam" id="TIGR01224"/>
    </source>
</evidence>
<dbReference type="EC" id="3.5.2.7" evidence="2 8"/>
<dbReference type="GO" id="GO:0050480">
    <property type="term" value="F:imidazolonepropionase activity"/>
    <property type="evidence" value="ECO:0007669"/>
    <property type="project" value="UniProtKB-UniRule"/>
</dbReference>
<keyword evidence="3" id="KW-0479">Metal-binding</keyword>
<feature type="domain" description="Amidohydrolase-related" evidence="9">
    <location>
        <begin position="267"/>
        <end position="405"/>
    </location>
</feature>
<evidence type="ECO:0000256" key="5">
    <source>
        <dbReference type="ARBA" id="ARBA00022808"/>
    </source>
</evidence>
<evidence type="ECO:0000313" key="10">
    <source>
        <dbReference type="EMBL" id="KDE63029.1"/>
    </source>
</evidence>
<dbReference type="GO" id="GO:0019556">
    <property type="term" value="P:L-histidine catabolic process to glutamate and formamide"/>
    <property type="evidence" value="ECO:0007669"/>
    <property type="project" value="UniProtKB-UniRule"/>
</dbReference>
<dbReference type="PANTHER" id="PTHR42752:SF1">
    <property type="entry name" value="IMIDAZOLONEPROPIONASE-RELATED"/>
    <property type="match status" value="1"/>
</dbReference>
<comment type="caution">
    <text evidence="10">The sequence shown here is derived from an EMBL/GenBank/DDBJ whole genome shotgun (WGS) entry which is preliminary data.</text>
</comment>